<dbReference type="Pfam" id="PF03055">
    <property type="entry name" value="RPE65"/>
    <property type="match status" value="1"/>
</dbReference>
<dbReference type="PANTHER" id="PTHR10543">
    <property type="entry name" value="BETA-CAROTENE DIOXYGENASE"/>
    <property type="match status" value="1"/>
</dbReference>
<feature type="non-terminal residue" evidence="6">
    <location>
        <position position="1"/>
    </location>
</feature>
<name>A0A6L2P943_COPFO</name>
<evidence type="ECO:0000256" key="1">
    <source>
        <dbReference type="ARBA" id="ARBA00001954"/>
    </source>
</evidence>
<accession>A0A6L2P943</accession>
<evidence type="ECO:0000256" key="4">
    <source>
        <dbReference type="ARBA" id="ARBA00023002"/>
    </source>
</evidence>
<protein>
    <submittedName>
        <fullName evidence="6">Uncharacterized protein</fullName>
    </submittedName>
</protein>
<dbReference type="GO" id="GO:0046872">
    <property type="term" value="F:metal ion binding"/>
    <property type="evidence" value="ECO:0007669"/>
    <property type="project" value="UniProtKB-KW"/>
</dbReference>
<comment type="similarity">
    <text evidence="2">Belongs to the carotenoid oxygenase family.</text>
</comment>
<evidence type="ECO:0000256" key="3">
    <source>
        <dbReference type="ARBA" id="ARBA00022723"/>
    </source>
</evidence>
<dbReference type="GO" id="GO:0042574">
    <property type="term" value="P:retinal metabolic process"/>
    <property type="evidence" value="ECO:0007669"/>
    <property type="project" value="TreeGrafter"/>
</dbReference>
<dbReference type="InterPro" id="IPR004294">
    <property type="entry name" value="Carotenoid_Oase"/>
</dbReference>
<sequence>QFPEWLQGSFLRLGPGKFDIGDLVMNHWFDGYAVIYKFDIHEGKVTFTKRFLQSDAYKKAVAVGRPVFTEFGTKAFPDPCKNLFSRMMSSLVPDLTDNGAINIFTLEDAVYVASETNFLRRVDLVVDIVAFDSPEIIDKLFLKKLRKSEMDQKDPGYGCRFVLPLPKEKTAFPDGKNLVTLKTKATAEKFGDVIEVTPQILSKPGYELPTVSRNVFGKKYRYFYGAGMYDPGPFRNSLLKVDTETGDIKTWKENQYTYPGEVQFVPCPGSSSEDDGILLATVNDVRRGEPDFLLVLDAKSFTEIARAEVTVHVPSGIHDCVRLRRTYIFSSVLLTSREKGYCNTVVCWKRSYKLKVHIQSSVVH</sequence>
<dbReference type="AlphaFoldDB" id="A0A6L2P943"/>
<evidence type="ECO:0000256" key="5">
    <source>
        <dbReference type="ARBA" id="ARBA00023004"/>
    </source>
</evidence>
<keyword evidence="3" id="KW-0479">Metal-binding</keyword>
<dbReference type="InParanoid" id="A0A6L2P943"/>
<evidence type="ECO:0000313" key="6">
    <source>
        <dbReference type="EMBL" id="GFG28821.1"/>
    </source>
</evidence>
<keyword evidence="4" id="KW-0560">Oxidoreductase</keyword>
<dbReference type="PANTHER" id="PTHR10543:SF24">
    <property type="entry name" value="CAROTENOID ISOMEROOXYGENASE"/>
    <property type="match status" value="1"/>
</dbReference>
<gene>
    <name evidence="6" type="ORF">Cfor_02008</name>
</gene>
<dbReference type="OrthoDB" id="1069523at2759"/>
<comment type="caution">
    <text evidence="6">The sequence shown here is derived from an EMBL/GenBank/DDBJ whole genome shotgun (WGS) entry which is preliminary data.</text>
</comment>
<proteinExistence type="inferred from homology"/>
<comment type="cofactor">
    <cofactor evidence="1">
        <name>Fe(2+)</name>
        <dbReference type="ChEBI" id="CHEBI:29033"/>
    </cofactor>
</comment>
<dbReference type="EMBL" id="BLKM01000081">
    <property type="protein sequence ID" value="GFG28821.1"/>
    <property type="molecule type" value="Genomic_DNA"/>
</dbReference>
<reference evidence="7" key="1">
    <citation type="submission" date="2020-01" db="EMBL/GenBank/DDBJ databases">
        <title>Draft genome sequence of the Termite Coptotermes fromosanus.</title>
        <authorList>
            <person name="Itakura S."/>
            <person name="Yosikawa Y."/>
            <person name="Umezawa K."/>
        </authorList>
    </citation>
    <scope>NUCLEOTIDE SEQUENCE [LARGE SCALE GENOMIC DNA]</scope>
</reference>
<keyword evidence="7" id="KW-1185">Reference proteome</keyword>
<dbReference type="GO" id="GO:0010436">
    <property type="term" value="F:carotenoid dioxygenase activity"/>
    <property type="evidence" value="ECO:0007669"/>
    <property type="project" value="TreeGrafter"/>
</dbReference>
<evidence type="ECO:0000256" key="2">
    <source>
        <dbReference type="ARBA" id="ARBA00006787"/>
    </source>
</evidence>
<dbReference type="GO" id="GO:0003834">
    <property type="term" value="F:beta-carotene 15,15'-dioxygenase activity"/>
    <property type="evidence" value="ECO:0007669"/>
    <property type="project" value="TreeGrafter"/>
</dbReference>
<keyword evidence="5" id="KW-0408">Iron</keyword>
<evidence type="ECO:0000313" key="7">
    <source>
        <dbReference type="Proteomes" id="UP000502823"/>
    </source>
</evidence>
<dbReference type="Proteomes" id="UP000502823">
    <property type="component" value="Unassembled WGS sequence"/>
</dbReference>
<organism evidence="6 7">
    <name type="scientific">Coptotermes formosanus</name>
    <name type="common">Formosan subterranean termite</name>
    <dbReference type="NCBI Taxonomy" id="36987"/>
    <lineage>
        <taxon>Eukaryota</taxon>
        <taxon>Metazoa</taxon>
        <taxon>Ecdysozoa</taxon>
        <taxon>Arthropoda</taxon>
        <taxon>Hexapoda</taxon>
        <taxon>Insecta</taxon>
        <taxon>Pterygota</taxon>
        <taxon>Neoptera</taxon>
        <taxon>Polyneoptera</taxon>
        <taxon>Dictyoptera</taxon>
        <taxon>Blattodea</taxon>
        <taxon>Blattoidea</taxon>
        <taxon>Termitoidae</taxon>
        <taxon>Rhinotermitidae</taxon>
        <taxon>Coptotermes</taxon>
    </lineage>
</organism>
<dbReference type="GO" id="GO:0016121">
    <property type="term" value="P:carotene catabolic process"/>
    <property type="evidence" value="ECO:0007669"/>
    <property type="project" value="TreeGrafter"/>
</dbReference>